<organism evidence="3 4">
    <name type="scientific">Debaryomyces hansenii (strain ATCC 36239 / CBS 767 / BCRC 21394 / JCM 1990 / NBRC 0083 / IGC 2968)</name>
    <name type="common">Yeast</name>
    <name type="synonym">Torulaspora hansenii</name>
    <dbReference type="NCBI Taxonomy" id="284592"/>
    <lineage>
        <taxon>Eukaryota</taxon>
        <taxon>Fungi</taxon>
        <taxon>Dikarya</taxon>
        <taxon>Ascomycota</taxon>
        <taxon>Saccharomycotina</taxon>
        <taxon>Pichiomycetes</taxon>
        <taxon>Debaryomycetaceae</taxon>
        <taxon>Debaryomyces</taxon>
    </lineage>
</organism>
<dbReference type="HOGENOM" id="CLU_423354_0_0_1"/>
<dbReference type="GO" id="GO:0004672">
    <property type="term" value="F:protein kinase activity"/>
    <property type="evidence" value="ECO:0007669"/>
    <property type="project" value="InterPro"/>
</dbReference>
<evidence type="ECO:0000313" key="4">
    <source>
        <dbReference type="Proteomes" id="UP000000599"/>
    </source>
</evidence>
<feature type="compositionally biased region" description="Basic and acidic residues" evidence="1">
    <location>
        <begin position="355"/>
        <end position="368"/>
    </location>
</feature>
<protein>
    <submittedName>
        <fullName evidence="3">DEHA2F20922p</fullName>
    </submittedName>
</protein>
<sequence>MPCMYFSGEESENIVNDDPANKSITINPTLYDNVRGDHERSMRVFLDAHLSKIRDESEEEPSEIMVPRGDASVSLGAKPIMSLLAYITNSLMMAEFREISGDEFKDSYLGPLDNAIKRSDVNFPLLERDYRYPAVRASHLYTECFNKSIIPSFSEIFYILCGTSNYFGESLMIRSHLDKKSVFKTNIAHVLHRGSFKDPQTPEICFAIGDYNQRNHGLALGLEDLRMTIKDSKQTLLETNRLEPSKSSPFFLDKEWSPRVFFALVLRKYLYQAFLCGTDRIFISDYQTFSGFFKYEIVNDKMTIDYYVIDDPETVANGITLKSAIAGFFYKDVEDALATKDRIAKCFGVTKEPTKQDPFENVLPRDESQSSGNFSGKGKKDPYKEDSDNDTYNGYACCRIMHNTPKRYPDLKLPPTVFTKLYYYSRQLWAEEGLTCFSIPDSHEYYDAFFNELEINEKLGKSQFASNFPKLFKSGYWNGLPDHPMHIFEYLGREIPMKEWDKHKVHKTIKLRLEELHSLGISHNDVRLANIHVSVSGKVSLIDFGLSDCTNNGEHKMNDLENLDYILGLNSSCDSSDTDNQVNQDSQKSDATLPYKAEKDYKKFLQSKF</sequence>
<dbReference type="GeneID" id="8999025"/>
<proteinExistence type="predicted"/>
<dbReference type="eggNOG" id="ENOG502T2C9">
    <property type="taxonomic scope" value="Eukaryota"/>
</dbReference>
<dbReference type="EMBL" id="CR382138">
    <property type="protein sequence ID" value="CAR66383.1"/>
    <property type="molecule type" value="Genomic_DNA"/>
</dbReference>
<dbReference type="InterPro" id="IPR022167">
    <property type="entry name" value="DUF3698"/>
</dbReference>
<dbReference type="InterPro" id="IPR011009">
    <property type="entry name" value="Kinase-like_dom_sf"/>
</dbReference>
<reference evidence="3 4" key="1">
    <citation type="journal article" date="2004" name="Nature">
        <title>Genome evolution in yeasts.</title>
        <authorList>
            <consortium name="Genolevures"/>
            <person name="Dujon B."/>
            <person name="Sherman D."/>
            <person name="Fischer G."/>
            <person name="Durrens P."/>
            <person name="Casaregola S."/>
            <person name="Lafontaine I."/>
            <person name="de Montigny J."/>
            <person name="Marck C."/>
            <person name="Neuveglise C."/>
            <person name="Talla E."/>
            <person name="Goffard N."/>
            <person name="Frangeul L."/>
            <person name="Aigle M."/>
            <person name="Anthouard V."/>
            <person name="Babour A."/>
            <person name="Barbe V."/>
            <person name="Barnay S."/>
            <person name="Blanchin S."/>
            <person name="Beckerich J.M."/>
            <person name="Beyne E."/>
            <person name="Bleykasten C."/>
            <person name="Boisrame A."/>
            <person name="Boyer J."/>
            <person name="Cattolico L."/>
            <person name="Confanioleri F."/>
            <person name="de Daruvar A."/>
            <person name="Despons L."/>
            <person name="Fabre E."/>
            <person name="Fairhead C."/>
            <person name="Ferry-Dumazet H."/>
            <person name="Groppi A."/>
            <person name="Hantraye F."/>
            <person name="Hennequin C."/>
            <person name="Jauniaux N."/>
            <person name="Joyet P."/>
            <person name="Kachouri R."/>
            <person name="Kerrest A."/>
            <person name="Koszul R."/>
            <person name="Lemaire M."/>
            <person name="Lesur I."/>
            <person name="Ma L."/>
            <person name="Muller H."/>
            <person name="Nicaud J.M."/>
            <person name="Nikolski M."/>
            <person name="Oztas S."/>
            <person name="Ozier-Kalogeropoulos O."/>
            <person name="Pellenz S."/>
            <person name="Potier S."/>
            <person name="Richard G.F."/>
            <person name="Straub M.L."/>
            <person name="Suleau A."/>
            <person name="Swennene D."/>
            <person name="Tekaia F."/>
            <person name="Wesolowski-Louvel M."/>
            <person name="Westhof E."/>
            <person name="Wirth B."/>
            <person name="Zeniou-Meyer M."/>
            <person name="Zivanovic I."/>
            <person name="Bolotin-Fukuhara M."/>
            <person name="Thierry A."/>
            <person name="Bouchier C."/>
            <person name="Caudron B."/>
            <person name="Scarpelli C."/>
            <person name="Gaillardin C."/>
            <person name="Weissenbach J."/>
            <person name="Wincker P."/>
            <person name="Souciet J.L."/>
        </authorList>
    </citation>
    <scope>NUCLEOTIDE SEQUENCE [LARGE SCALE GENOMIC DNA]</scope>
    <source>
        <strain evidence="4">ATCC 36239 / CBS 767 / BCRC 21394 / JCM 1990 / NBRC 0083 / IGC 2968</strain>
    </source>
</reference>
<dbReference type="VEuPathDB" id="FungiDB:DEHA2F20922g"/>
<dbReference type="OrthoDB" id="4062651at2759"/>
<dbReference type="InParanoid" id="B5RUK5"/>
<dbReference type="Gene3D" id="1.10.510.10">
    <property type="entry name" value="Transferase(Phosphotransferase) domain 1"/>
    <property type="match status" value="1"/>
</dbReference>
<dbReference type="GO" id="GO:0005524">
    <property type="term" value="F:ATP binding"/>
    <property type="evidence" value="ECO:0007669"/>
    <property type="project" value="InterPro"/>
</dbReference>
<evidence type="ECO:0000259" key="2">
    <source>
        <dbReference type="PROSITE" id="PS50011"/>
    </source>
</evidence>
<feature type="domain" description="Protein kinase" evidence="2">
    <location>
        <begin position="363"/>
        <end position="609"/>
    </location>
</feature>
<dbReference type="InterPro" id="IPR000719">
    <property type="entry name" value="Prot_kinase_dom"/>
</dbReference>
<gene>
    <name evidence="3" type="ordered locus">DEHA2F20922g</name>
</gene>
<dbReference type="KEGG" id="dha:DEHA2F20922g"/>
<dbReference type="PROSITE" id="PS50011">
    <property type="entry name" value="PROTEIN_KINASE_DOM"/>
    <property type="match status" value="1"/>
</dbReference>
<dbReference type="Proteomes" id="UP000000599">
    <property type="component" value="Chromosome F"/>
</dbReference>
<dbReference type="SUPFAM" id="SSF56112">
    <property type="entry name" value="Protein kinase-like (PK-like)"/>
    <property type="match status" value="1"/>
</dbReference>
<feature type="region of interest" description="Disordered" evidence="1">
    <location>
        <begin position="355"/>
        <end position="387"/>
    </location>
</feature>
<name>B5RUK5_DEBHA</name>
<dbReference type="Pfam" id="PF12479">
    <property type="entry name" value="DUF3698"/>
    <property type="match status" value="1"/>
</dbReference>
<accession>B5RUK5</accession>
<dbReference type="AlphaFoldDB" id="B5RUK5"/>
<dbReference type="RefSeq" id="XP_002770863.1">
    <property type="nucleotide sequence ID" value="XM_002770817.1"/>
</dbReference>
<keyword evidence="4" id="KW-1185">Reference proteome</keyword>
<evidence type="ECO:0000256" key="1">
    <source>
        <dbReference type="SAM" id="MobiDB-lite"/>
    </source>
</evidence>
<evidence type="ECO:0000313" key="3">
    <source>
        <dbReference type="EMBL" id="CAR66383.1"/>
    </source>
</evidence>
<dbReference type="Pfam" id="PF00069">
    <property type="entry name" value="Pkinase"/>
    <property type="match status" value="1"/>
</dbReference>